<comment type="caution">
    <text evidence="2">The sequence shown here is derived from an EMBL/GenBank/DDBJ whole genome shotgun (WGS) entry which is preliminary data.</text>
</comment>
<reference evidence="2 3" key="1">
    <citation type="journal article" date="2016" name="DNA Res.">
        <title>Genome sequence of Aspergillus luchuensis NBRC 4314.</title>
        <authorList>
            <person name="Yamada O."/>
            <person name="Machida M."/>
            <person name="Hosoyama A."/>
            <person name="Goto M."/>
            <person name="Takahashi T."/>
            <person name="Futagami T."/>
            <person name="Yamagata Y."/>
            <person name="Takeuchi M."/>
            <person name="Kobayashi T."/>
            <person name="Koike H."/>
            <person name="Abe K."/>
            <person name="Asai K."/>
            <person name="Arita M."/>
            <person name="Fujita N."/>
            <person name="Fukuda K."/>
            <person name="Higa K."/>
            <person name="Horikawa H."/>
            <person name="Ishikawa T."/>
            <person name="Jinno K."/>
            <person name="Kato Y."/>
            <person name="Kirimura K."/>
            <person name="Mizutani O."/>
            <person name="Nakasone K."/>
            <person name="Sano M."/>
            <person name="Shiraishi Y."/>
            <person name="Tsukahara M."/>
            <person name="Gomi K."/>
        </authorList>
    </citation>
    <scope>NUCLEOTIDE SEQUENCE [LARGE SCALE GENOMIC DNA]</scope>
    <source>
        <strain evidence="2 3">RIB 2604</strain>
    </source>
</reference>
<accession>A0A146FN30</accession>
<proteinExistence type="predicted"/>
<evidence type="ECO:0000313" key="3">
    <source>
        <dbReference type="Proteomes" id="UP000075230"/>
    </source>
</evidence>
<name>A0A146FN30_ASPKA</name>
<reference evidence="3" key="2">
    <citation type="submission" date="2016-02" db="EMBL/GenBank/DDBJ databases">
        <title>Genome sequencing of Aspergillus luchuensis NBRC 4314.</title>
        <authorList>
            <person name="Yamada O."/>
        </authorList>
    </citation>
    <scope>NUCLEOTIDE SEQUENCE [LARGE SCALE GENOMIC DNA]</scope>
    <source>
        <strain evidence="3">RIB 2604</strain>
    </source>
</reference>
<evidence type="ECO:0000256" key="1">
    <source>
        <dbReference type="SAM" id="MobiDB-lite"/>
    </source>
</evidence>
<gene>
    <name evidence="2" type="ORF">RIB2604_02104420</name>
</gene>
<dbReference type="EMBL" id="BCWF01000021">
    <property type="protein sequence ID" value="GAT26759.1"/>
    <property type="molecule type" value="Genomic_DNA"/>
</dbReference>
<feature type="region of interest" description="Disordered" evidence="1">
    <location>
        <begin position="17"/>
        <end position="38"/>
    </location>
</feature>
<sequence length="97" mass="10630">MVLQHLARLATYAGVPRNRRPQFSRRSAPLRDAFPDTPPGTTLHLAQCGGPITATGLHQRSRWPAHGNFYGDTKQGGVGDLEKDPVHTLAVVREKAH</sequence>
<evidence type="ECO:0000313" key="2">
    <source>
        <dbReference type="EMBL" id="GAT26759.1"/>
    </source>
</evidence>
<protein>
    <submittedName>
        <fullName evidence="2">GAT domain-containing protein</fullName>
    </submittedName>
</protein>
<dbReference type="Proteomes" id="UP000075230">
    <property type="component" value="Unassembled WGS sequence"/>
</dbReference>
<organism evidence="2 3">
    <name type="scientific">Aspergillus kawachii</name>
    <name type="common">White koji mold</name>
    <name type="synonym">Aspergillus awamori var. kawachi</name>
    <dbReference type="NCBI Taxonomy" id="1069201"/>
    <lineage>
        <taxon>Eukaryota</taxon>
        <taxon>Fungi</taxon>
        <taxon>Dikarya</taxon>
        <taxon>Ascomycota</taxon>
        <taxon>Pezizomycotina</taxon>
        <taxon>Eurotiomycetes</taxon>
        <taxon>Eurotiomycetidae</taxon>
        <taxon>Eurotiales</taxon>
        <taxon>Aspergillaceae</taxon>
        <taxon>Aspergillus</taxon>
        <taxon>Aspergillus subgen. Circumdati</taxon>
    </lineage>
</organism>
<dbReference type="AlphaFoldDB" id="A0A146FN30"/>